<evidence type="ECO:0000256" key="2">
    <source>
        <dbReference type="ARBA" id="ARBA00022475"/>
    </source>
</evidence>
<keyword evidence="3 7" id="KW-0812">Transmembrane</keyword>
<proteinExistence type="predicted"/>
<keyword evidence="10" id="KW-1185">Reference proteome</keyword>
<sequence>MSALVKVWDPFVRSAHWLIALGFLVAYLSEGEPLWLHSWAGYLVAAVVVLRILWGFVGTRYARFSDFVYAPSRIVAYLFDLLRLRSKRYLGHSPAGGAMTLALLLALAATTVTGMATLAQDEGKGPLTFLVAQTVRSPEQAVAPARGDDEEGDEDGGRGHGIWKDLHELATNLTLALVLLHLGGVALASLAHRENLPRAMVTGRKRRD</sequence>
<evidence type="ECO:0000259" key="8">
    <source>
        <dbReference type="Pfam" id="PF01292"/>
    </source>
</evidence>
<protein>
    <submittedName>
        <fullName evidence="9">Cytochrome b</fullName>
    </submittedName>
</protein>
<evidence type="ECO:0000256" key="3">
    <source>
        <dbReference type="ARBA" id="ARBA00022692"/>
    </source>
</evidence>
<gene>
    <name evidence="9" type="ORF">SAMN05428998_105105</name>
</gene>
<keyword evidence="2" id="KW-1003">Cell membrane</keyword>
<feature type="transmembrane region" description="Helical" evidence="7">
    <location>
        <begin position="95"/>
        <end position="119"/>
    </location>
</feature>
<comment type="subcellular location">
    <subcellularLocation>
        <location evidence="1">Cell membrane</location>
        <topology evidence="1">Multi-pass membrane protein</topology>
    </subcellularLocation>
</comment>
<dbReference type="Pfam" id="PF01292">
    <property type="entry name" value="Ni_hydr_CYTB"/>
    <property type="match status" value="1"/>
</dbReference>
<evidence type="ECO:0000256" key="5">
    <source>
        <dbReference type="ARBA" id="ARBA00023136"/>
    </source>
</evidence>
<dbReference type="SUPFAM" id="SSF81342">
    <property type="entry name" value="Transmembrane di-heme cytochromes"/>
    <property type="match status" value="1"/>
</dbReference>
<dbReference type="PANTHER" id="PTHR30485">
    <property type="entry name" value="NI/FE-HYDROGENASE 1 B-TYPE CYTOCHROME SUBUNIT"/>
    <property type="match status" value="1"/>
</dbReference>
<feature type="transmembrane region" description="Helical" evidence="7">
    <location>
        <begin position="34"/>
        <end position="54"/>
    </location>
</feature>
<reference evidence="9" key="1">
    <citation type="submission" date="2017-04" db="EMBL/GenBank/DDBJ databases">
        <authorList>
            <person name="Afonso C.L."/>
            <person name="Miller P.J."/>
            <person name="Scott M.A."/>
            <person name="Spackman E."/>
            <person name="Goraichik I."/>
            <person name="Dimitrov K.M."/>
            <person name="Suarez D.L."/>
            <person name="Swayne D.E."/>
        </authorList>
    </citation>
    <scope>NUCLEOTIDE SEQUENCE [LARGE SCALE GENOMIC DNA]</scope>
    <source>
        <strain evidence="9">USBA 355</strain>
    </source>
</reference>
<feature type="transmembrane region" description="Helical" evidence="7">
    <location>
        <begin position="173"/>
        <end position="191"/>
    </location>
</feature>
<evidence type="ECO:0000313" key="10">
    <source>
        <dbReference type="Proteomes" id="UP000192917"/>
    </source>
</evidence>
<dbReference type="GO" id="GO:0005886">
    <property type="term" value="C:plasma membrane"/>
    <property type="evidence" value="ECO:0007669"/>
    <property type="project" value="UniProtKB-SubCell"/>
</dbReference>
<accession>A0A1Y6BND5</accession>
<dbReference type="GO" id="GO:0009055">
    <property type="term" value="F:electron transfer activity"/>
    <property type="evidence" value="ECO:0007669"/>
    <property type="project" value="InterPro"/>
</dbReference>
<organism evidence="9 10">
    <name type="scientific">Tistlia consotensis USBA 355</name>
    <dbReference type="NCBI Taxonomy" id="560819"/>
    <lineage>
        <taxon>Bacteria</taxon>
        <taxon>Pseudomonadati</taxon>
        <taxon>Pseudomonadota</taxon>
        <taxon>Alphaproteobacteria</taxon>
        <taxon>Rhodospirillales</taxon>
        <taxon>Rhodovibrionaceae</taxon>
        <taxon>Tistlia</taxon>
    </lineage>
</organism>
<dbReference type="GO" id="GO:0020037">
    <property type="term" value="F:heme binding"/>
    <property type="evidence" value="ECO:0007669"/>
    <property type="project" value="TreeGrafter"/>
</dbReference>
<dbReference type="PANTHER" id="PTHR30485:SF2">
    <property type="entry name" value="BLL0597 PROTEIN"/>
    <property type="match status" value="1"/>
</dbReference>
<feature type="region of interest" description="Disordered" evidence="6">
    <location>
        <begin position="138"/>
        <end position="159"/>
    </location>
</feature>
<evidence type="ECO:0000256" key="1">
    <source>
        <dbReference type="ARBA" id="ARBA00004651"/>
    </source>
</evidence>
<evidence type="ECO:0000256" key="6">
    <source>
        <dbReference type="SAM" id="MobiDB-lite"/>
    </source>
</evidence>
<evidence type="ECO:0000256" key="4">
    <source>
        <dbReference type="ARBA" id="ARBA00022989"/>
    </source>
</evidence>
<feature type="transmembrane region" description="Helical" evidence="7">
    <location>
        <begin position="12"/>
        <end position="28"/>
    </location>
</feature>
<dbReference type="STRING" id="560819.SAMN05428998_105105"/>
<dbReference type="AlphaFoldDB" id="A0A1Y6BND5"/>
<dbReference type="InterPro" id="IPR016174">
    <property type="entry name" value="Di-haem_cyt_TM"/>
</dbReference>
<dbReference type="Gene3D" id="1.20.950.20">
    <property type="entry name" value="Transmembrane di-heme cytochromes, Chain C"/>
    <property type="match status" value="1"/>
</dbReference>
<feature type="domain" description="Cytochrome b561 bacterial/Ni-hydrogenase" evidence="8">
    <location>
        <begin position="7"/>
        <end position="203"/>
    </location>
</feature>
<name>A0A1Y6BND5_9PROT</name>
<dbReference type="InterPro" id="IPR051542">
    <property type="entry name" value="Hydrogenase_cytochrome"/>
</dbReference>
<dbReference type="GO" id="GO:0022904">
    <property type="term" value="P:respiratory electron transport chain"/>
    <property type="evidence" value="ECO:0007669"/>
    <property type="project" value="InterPro"/>
</dbReference>
<dbReference type="Proteomes" id="UP000192917">
    <property type="component" value="Unassembled WGS sequence"/>
</dbReference>
<keyword evidence="4 7" id="KW-1133">Transmembrane helix</keyword>
<keyword evidence="5 7" id="KW-0472">Membrane</keyword>
<dbReference type="InterPro" id="IPR011577">
    <property type="entry name" value="Cyt_b561_bac/Ni-Hgenase"/>
</dbReference>
<evidence type="ECO:0000256" key="7">
    <source>
        <dbReference type="SAM" id="Phobius"/>
    </source>
</evidence>
<dbReference type="EMBL" id="FWZX01000005">
    <property type="protein sequence ID" value="SMF12702.1"/>
    <property type="molecule type" value="Genomic_DNA"/>
</dbReference>
<evidence type="ECO:0000313" key="9">
    <source>
        <dbReference type="EMBL" id="SMF12702.1"/>
    </source>
</evidence>
<dbReference type="RefSeq" id="WP_085122120.1">
    <property type="nucleotide sequence ID" value="NZ_FWZX01000005.1"/>
</dbReference>